<dbReference type="AlphaFoldDB" id="A0A6B9FEZ2"/>
<keyword evidence="2" id="KW-1185">Reference proteome</keyword>
<dbReference type="RefSeq" id="WP_157688350.1">
    <property type="nucleotide sequence ID" value="NZ_CP034345.1"/>
</dbReference>
<evidence type="ECO:0000313" key="2">
    <source>
        <dbReference type="Proteomes" id="UP000428325"/>
    </source>
</evidence>
<evidence type="ECO:0000313" key="1">
    <source>
        <dbReference type="EMBL" id="QGX94113.1"/>
    </source>
</evidence>
<name>A0A6B9FEZ2_9EURY</name>
<dbReference type="KEGG" id="hra:EI982_04610"/>
<proteinExistence type="predicted"/>
<dbReference type="OrthoDB" id="311268at2157"/>
<protein>
    <submittedName>
        <fullName evidence="1">Uncharacterized protein</fullName>
    </submittedName>
</protein>
<organism evidence="1 2">
    <name type="scientific">Haloplanus rallus</name>
    <dbReference type="NCBI Taxonomy" id="1816183"/>
    <lineage>
        <taxon>Archaea</taxon>
        <taxon>Methanobacteriati</taxon>
        <taxon>Methanobacteriota</taxon>
        <taxon>Stenosarchaea group</taxon>
        <taxon>Halobacteria</taxon>
        <taxon>Halobacteriales</taxon>
        <taxon>Haloferacaceae</taxon>
        <taxon>Haloplanus</taxon>
    </lineage>
</organism>
<dbReference type="EMBL" id="CP034345">
    <property type="protein sequence ID" value="QGX94113.1"/>
    <property type="molecule type" value="Genomic_DNA"/>
</dbReference>
<reference evidence="1 2" key="1">
    <citation type="submission" date="2018-12" db="EMBL/GenBank/DDBJ databases">
        <title>Complete genome sequence of Haloplanus rallus MBLA0036.</title>
        <authorList>
            <person name="Nam Y.-d."/>
            <person name="Kang J."/>
            <person name="Chung W.-H."/>
            <person name="Park Y.S."/>
        </authorList>
    </citation>
    <scope>NUCLEOTIDE SEQUENCE [LARGE SCALE GENOMIC DNA]</scope>
    <source>
        <strain evidence="1 2">MBLA0036</strain>
    </source>
</reference>
<gene>
    <name evidence="1" type="ORF">EI982_04610</name>
</gene>
<dbReference type="Pfam" id="PF24411">
    <property type="entry name" value="DUF7545"/>
    <property type="match status" value="1"/>
</dbReference>
<accession>A0A6B9FEZ2</accession>
<sequence length="94" mass="10207">MVDTETYTIEGPDGDTDELELPEGLVDTLAEQGEAPTTVVAEIALLSFVQRSHAIVHHAEGEVPADLEAINEKAEALFEERFGMTFEEATGHSH</sequence>
<dbReference type="GeneID" id="99245323"/>
<dbReference type="Proteomes" id="UP000428325">
    <property type="component" value="Chromosome"/>
</dbReference>
<dbReference type="InterPro" id="IPR055967">
    <property type="entry name" value="DUF7545"/>
</dbReference>